<evidence type="ECO:0000256" key="2">
    <source>
        <dbReference type="ARBA" id="ARBA00022898"/>
    </source>
</evidence>
<evidence type="ECO:0000313" key="4">
    <source>
        <dbReference type="EMBL" id="CAH8249540.1"/>
    </source>
</evidence>
<evidence type="ECO:0000259" key="3">
    <source>
        <dbReference type="Pfam" id="PF02784"/>
    </source>
</evidence>
<dbReference type="RefSeq" id="WP_213428010.1">
    <property type="nucleotide sequence ID" value="NZ_AP031286.1"/>
</dbReference>
<dbReference type="InterPro" id="IPR009006">
    <property type="entry name" value="Ala_racemase/Decarboxylase_C"/>
</dbReference>
<dbReference type="InterPro" id="IPR002433">
    <property type="entry name" value="Orn_de-COase"/>
</dbReference>
<reference evidence="4" key="1">
    <citation type="submission" date="2022-06" db="EMBL/GenBank/DDBJ databases">
        <authorList>
            <person name="Dietemann V."/>
            <person name="Ory F."/>
            <person name="Dainat B."/>
            <person name="Oberhansli S."/>
        </authorList>
    </citation>
    <scope>NUCLEOTIDE SEQUENCE</scope>
    <source>
        <strain evidence="4">Ena-SAMPLE-TAB-26-04-2022-14:26:32:270-5432</strain>
    </source>
</reference>
<dbReference type="PANTHER" id="PTHR43727:SF2">
    <property type="entry name" value="GROUP IV DECARBOXYLASE"/>
    <property type="match status" value="1"/>
</dbReference>
<dbReference type="Gene3D" id="2.40.37.10">
    <property type="entry name" value="Lyase, Ornithine Decarboxylase, Chain A, domain 1"/>
    <property type="match status" value="1"/>
</dbReference>
<comment type="cofactor">
    <cofactor evidence="1">
        <name>pyridoxal 5'-phosphate</name>
        <dbReference type="ChEBI" id="CHEBI:597326"/>
    </cofactor>
</comment>
<keyword evidence="5" id="KW-1185">Reference proteome</keyword>
<keyword evidence="2" id="KW-0663">Pyridoxal phosphate</keyword>
<protein>
    <submittedName>
        <fullName evidence="4">Type III PLP-dependent enzyme</fullName>
    </submittedName>
</protein>
<comment type="caution">
    <text evidence="4">The sequence shown here is derived from an EMBL/GenBank/DDBJ whole genome shotgun (WGS) entry which is preliminary data.</text>
</comment>
<dbReference type="SUPFAM" id="SSF51419">
    <property type="entry name" value="PLP-binding barrel"/>
    <property type="match status" value="1"/>
</dbReference>
<dbReference type="PANTHER" id="PTHR43727">
    <property type="entry name" value="DIAMINOPIMELATE DECARBOXYLASE"/>
    <property type="match status" value="1"/>
</dbReference>
<evidence type="ECO:0000313" key="5">
    <source>
        <dbReference type="Proteomes" id="UP001154322"/>
    </source>
</evidence>
<dbReference type="InterPro" id="IPR022644">
    <property type="entry name" value="De-COase2_N"/>
</dbReference>
<gene>
    <name evidence="4" type="ORF">WJ0W_006725</name>
</gene>
<dbReference type="Proteomes" id="UP001154322">
    <property type="component" value="Unassembled WGS sequence"/>
</dbReference>
<dbReference type="SUPFAM" id="SSF50621">
    <property type="entry name" value="Alanine racemase C-terminal domain-like"/>
    <property type="match status" value="1"/>
</dbReference>
<organism evidence="4 5">
    <name type="scientific">Paenibacillus melissococcoides</name>
    <dbReference type="NCBI Taxonomy" id="2912268"/>
    <lineage>
        <taxon>Bacteria</taxon>
        <taxon>Bacillati</taxon>
        <taxon>Bacillota</taxon>
        <taxon>Bacilli</taxon>
        <taxon>Bacillales</taxon>
        <taxon>Paenibacillaceae</taxon>
        <taxon>Paenibacillus</taxon>
    </lineage>
</organism>
<dbReference type="PROSITE" id="PS00879">
    <property type="entry name" value="ODR_DC_2_2"/>
    <property type="match status" value="1"/>
</dbReference>
<dbReference type="CDD" id="cd06839">
    <property type="entry name" value="PLPDE_III_Btrk_like"/>
    <property type="match status" value="1"/>
</dbReference>
<dbReference type="InterPro" id="IPR000183">
    <property type="entry name" value="Orn/DAP/Arg_de-COase"/>
</dbReference>
<dbReference type="InterPro" id="IPR022657">
    <property type="entry name" value="De-COase2_CS"/>
</dbReference>
<dbReference type="EMBL" id="CALYLO010000017">
    <property type="protein sequence ID" value="CAH8249540.1"/>
    <property type="molecule type" value="Genomic_DNA"/>
</dbReference>
<dbReference type="PRINTS" id="PR01179">
    <property type="entry name" value="ODADCRBXLASE"/>
</dbReference>
<dbReference type="InterPro" id="IPR029066">
    <property type="entry name" value="PLP-binding_barrel"/>
</dbReference>
<feature type="domain" description="Orn/DAP/Arg decarboxylase 2 N-terminal" evidence="3">
    <location>
        <begin position="28"/>
        <end position="275"/>
    </location>
</feature>
<proteinExistence type="predicted"/>
<name>A0ABM9GBJ6_9BACL</name>
<dbReference type="PRINTS" id="PR01182">
    <property type="entry name" value="ORNDCRBXLASE"/>
</dbReference>
<dbReference type="Pfam" id="PF02784">
    <property type="entry name" value="Orn_Arg_deC_N"/>
    <property type="match status" value="1"/>
</dbReference>
<evidence type="ECO:0000256" key="1">
    <source>
        <dbReference type="ARBA" id="ARBA00001933"/>
    </source>
</evidence>
<accession>A0ABM9GBJ6</accession>
<dbReference type="Gene3D" id="3.20.20.10">
    <property type="entry name" value="Alanine racemase"/>
    <property type="match status" value="1"/>
</dbReference>
<sequence length="427" mass="48109">MRISDEKIRDICNHYGTPLYLYDGNFLHEHYHNIRQQLHDQIDIFLSLKANNNLALIQQFAHWGSGVEVASAGELLLAQKAGFKTNQIIFSGPGKRPEELIEAIKEGIYCIIVESIDEAILIDGLAKSKGRQVFIGLRINPDLDMAHTSIKMAGVPRQFGLDESKIQDFFETFITLENVRFRGIHLYMGTQQLNAERILASFTHTIKLAIEIEEQYGCTCEMIDMGGGFGVPYFNHETALDFDSLLHRVNEMVENVLPLFPNTRFIIESGRYLLAQSAAYMSQIIYVKESKGEKFLITDGGMNHHAAATFRGRAMRNNYPVKLIPQDGIGIRKPEQVNIVGPLCTPDDLLATHIELPTASTGDYIAILNSGAYGMTYSPILFLGHETPKEIMIYKDDLFVIRDAGNKEDLLRHQRELDIVLGGLHVR</sequence>